<organism evidence="2 3">
    <name type="scientific">Protopolystoma xenopodis</name>
    <dbReference type="NCBI Taxonomy" id="117903"/>
    <lineage>
        <taxon>Eukaryota</taxon>
        <taxon>Metazoa</taxon>
        <taxon>Spiralia</taxon>
        <taxon>Lophotrochozoa</taxon>
        <taxon>Platyhelminthes</taxon>
        <taxon>Monogenea</taxon>
        <taxon>Polyopisthocotylea</taxon>
        <taxon>Polystomatidea</taxon>
        <taxon>Polystomatidae</taxon>
        <taxon>Protopolystoma</taxon>
    </lineage>
</organism>
<comment type="caution">
    <text evidence="2">The sequence shown here is derived from an EMBL/GenBank/DDBJ whole genome shotgun (WGS) entry which is preliminary data.</text>
</comment>
<dbReference type="Proteomes" id="UP000784294">
    <property type="component" value="Unassembled WGS sequence"/>
</dbReference>
<feature type="region of interest" description="Disordered" evidence="1">
    <location>
        <begin position="110"/>
        <end position="132"/>
    </location>
</feature>
<dbReference type="EMBL" id="CAAALY010074108">
    <property type="protein sequence ID" value="VEL25462.1"/>
    <property type="molecule type" value="Genomic_DNA"/>
</dbReference>
<evidence type="ECO:0000256" key="1">
    <source>
        <dbReference type="SAM" id="MobiDB-lite"/>
    </source>
</evidence>
<reference evidence="2" key="1">
    <citation type="submission" date="2018-11" db="EMBL/GenBank/DDBJ databases">
        <authorList>
            <consortium name="Pathogen Informatics"/>
        </authorList>
    </citation>
    <scope>NUCLEOTIDE SEQUENCE</scope>
</reference>
<evidence type="ECO:0000313" key="2">
    <source>
        <dbReference type="EMBL" id="VEL25462.1"/>
    </source>
</evidence>
<gene>
    <name evidence="2" type="ORF">PXEA_LOCUS18902</name>
</gene>
<accession>A0A3S5CJ14</accession>
<proteinExistence type="predicted"/>
<keyword evidence="3" id="KW-1185">Reference proteome</keyword>
<name>A0A3S5CJ14_9PLAT</name>
<dbReference type="AlphaFoldDB" id="A0A3S5CJ14"/>
<sequence>MPHLSSTPIGISRSLADLPDDASEALVRLSQLQLSLRLIKHSTALQVVDLMTPDIVSSSVDWSPWLYRLTAQLTRIQTAWQRAETSCRVSLLAETVKIWRGWCEQIETETKPETGSGDGCGTECESEGFGER</sequence>
<evidence type="ECO:0000313" key="3">
    <source>
        <dbReference type="Proteomes" id="UP000784294"/>
    </source>
</evidence>
<protein>
    <submittedName>
        <fullName evidence="2">Uncharacterized protein</fullName>
    </submittedName>
</protein>